<comment type="caution">
    <text evidence="2">The sequence shown here is derived from an EMBL/GenBank/DDBJ whole genome shotgun (WGS) entry which is preliminary data.</text>
</comment>
<keyword evidence="3" id="KW-1185">Reference proteome</keyword>
<reference evidence="2" key="1">
    <citation type="submission" date="2019-05" db="EMBL/GenBank/DDBJ databases">
        <title>Whole genome sequencing of Pseudanabaena catenata USMAC16.</title>
        <authorList>
            <person name="Khan Z."/>
            <person name="Omar W.M."/>
            <person name="Convey P."/>
            <person name="Merican F."/>
            <person name="Najimudin N."/>
        </authorList>
    </citation>
    <scope>NUCLEOTIDE SEQUENCE</scope>
    <source>
        <strain evidence="2">USMAC16</strain>
    </source>
</reference>
<dbReference type="AlphaFoldDB" id="A0A9X4M8S1"/>
<name>A0A9X4M8S1_9CYAN</name>
<evidence type="ECO:0000313" key="3">
    <source>
        <dbReference type="Proteomes" id="UP001152872"/>
    </source>
</evidence>
<dbReference type="Pfam" id="PF22727">
    <property type="entry name" value="NCH2"/>
    <property type="match status" value="1"/>
</dbReference>
<accession>A0A9X4M8S1</accession>
<evidence type="ECO:0000259" key="1">
    <source>
        <dbReference type="PROSITE" id="PS50878"/>
    </source>
</evidence>
<gene>
    <name evidence="2" type="ORF">FEV09_00735</name>
</gene>
<sequence>MFEQEELEKNIANFLEIELRDSRTVLKSIESQHGILIERAQKIWSFSHLTFQEYFATKWFINHSDYSNLIIHIINKNWQEIFLLVLDQIQIADDLLLLMKDKTDYLVCTQTKLQDLLTWATEKSLIFSENKIKNKARLFYVSLYIDFYIDTDVNNISYFELDDLEDKSSSYIYLAHELNLRHDSIINSILNDTLTLLKFFNENIDFYLPFDEVDNIALSIEQDFDSILDFKVTPRVKGKLQKLKKQLPSSNDTWERHYEEWWKSQGGFWVIELREIMVKSFNMGHDWQFSKEESALLKQYYDANELIIQCLTNCSVVSSAVHQEIENTLFLPTAEIEKYKRDKLE</sequence>
<evidence type="ECO:0000313" key="2">
    <source>
        <dbReference type="EMBL" id="MDG3493076.1"/>
    </source>
</evidence>
<dbReference type="PROSITE" id="PS50878">
    <property type="entry name" value="RT_POL"/>
    <property type="match status" value="1"/>
</dbReference>
<feature type="domain" description="Reverse transcriptase" evidence="1">
    <location>
        <begin position="1"/>
        <end position="145"/>
    </location>
</feature>
<dbReference type="InterPro" id="IPR000477">
    <property type="entry name" value="RT_dom"/>
</dbReference>
<proteinExistence type="predicted"/>
<dbReference type="RefSeq" id="WP_009625108.1">
    <property type="nucleotide sequence ID" value="NZ_VBTY01000003.1"/>
</dbReference>
<protein>
    <recommendedName>
        <fullName evidence="1">Reverse transcriptase domain-containing protein</fullName>
    </recommendedName>
</protein>
<organism evidence="2 3">
    <name type="scientific">Pseudanabaena catenata USMAC16</name>
    <dbReference type="NCBI Taxonomy" id="1855837"/>
    <lineage>
        <taxon>Bacteria</taxon>
        <taxon>Bacillati</taxon>
        <taxon>Cyanobacteriota</taxon>
        <taxon>Cyanophyceae</taxon>
        <taxon>Pseudanabaenales</taxon>
        <taxon>Pseudanabaenaceae</taxon>
        <taxon>Pseudanabaena</taxon>
    </lineage>
</organism>
<dbReference type="InterPro" id="IPR054501">
    <property type="entry name" value="NCH2"/>
</dbReference>
<dbReference type="EMBL" id="VBTY01000003">
    <property type="protein sequence ID" value="MDG3493076.1"/>
    <property type="molecule type" value="Genomic_DNA"/>
</dbReference>
<dbReference type="Proteomes" id="UP001152872">
    <property type="component" value="Unassembled WGS sequence"/>
</dbReference>